<name>A0A7M7PN33_STRPU</name>
<keyword evidence="4" id="KW-1185">Reference proteome</keyword>
<dbReference type="Gene3D" id="1.10.3500.10">
    <property type="entry name" value="Tex N-terminal region-like"/>
    <property type="match status" value="1"/>
</dbReference>
<dbReference type="InterPro" id="IPR055179">
    <property type="entry name" value="Tex-like_central_region"/>
</dbReference>
<dbReference type="InterPro" id="IPR006641">
    <property type="entry name" value="YqgF/RNaseH-like_dom"/>
</dbReference>
<dbReference type="FunFam" id="2.40.50.140:FF:000658">
    <property type="entry name" value="Transcription elongation factor SPT6-like Protein"/>
    <property type="match status" value="1"/>
</dbReference>
<dbReference type="Gene3D" id="1.10.10.650">
    <property type="entry name" value="RuvA domain 2-like"/>
    <property type="match status" value="1"/>
</dbReference>
<dbReference type="GO" id="GO:0006139">
    <property type="term" value="P:nucleobase-containing compound metabolic process"/>
    <property type="evidence" value="ECO:0007669"/>
    <property type="project" value="InterPro"/>
</dbReference>
<dbReference type="Pfam" id="PF17674">
    <property type="entry name" value="HHH_9"/>
    <property type="match status" value="1"/>
</dbReference>
<dbReference type="OrthoDB" id="995477at2759"/>
<dbReference type="SUPFAM" id="SSF47781">
    <property type="entry name" value="RuvA domain 2-like"/>
    <property type="match status" value="2"/>
</dbReference>
<evidence type="ECO:0000259" key="2">
    <source>
        <dbReference type="PROSITE" id="PS50126"/>
    </source>
</evidence>
<dbReference type="CTD" id="55133"/>
<reference evidence="4" key="1">
    <citation type="submission" date="2015-02" db="EMBL/GenBank/DDBJ databases">
        <title>Genome sequencing for Strongylocentrotus purpuratus.</title>
        <authorList>
            <person name="Murali S."/>
            <person name="Liu Y."/>
            <person name="Vee V."/>
            <person name="English A."/>
            <person name="Wang M."/>
            <person name="Skinner E."/>
            <person name="Han Y."/>
            <person name="Muzny D.M."/>
            <person name="Worley K.C."/>
            <person name="Gibbs R.A."/>
        </authorList>
    </citation>
    <scope>NUCLEOTIDE SEQUENCE</scope>
</reference>
<dbReference type="FunFam" id="1.10.10.650:FF:000001">
    <property type="entry name" value="S1 RNA-binding domain 1"/>
    <property type="match status" value="1"/>
</dbReference>
<dbReference type="Pfam" id="PF00575">
    <property type="entry name" value="S1"/>
    <property type="match status" value="1"/>
</dbReference>
<dbReference type="GO" id="GO:0003729">
    <property type="term" value="F:mRNA binding"/>
    <property type="evidence" value="ECO:0000318"/>
    <property type="project" value="GO_Central"/>
</dbReference>
<reference evidence="3" key="2">
    <citation type="submission" date="2021-01" db="UniProtKB">
        <authorList>
            <consortium name="EnsemblMetazoa"/>
        </authorList>
    </citation>
    <scope>IDENTIFICATION</scope>
</reference>
<dbReference type="CDD" id="cd05685">
    <property type="entry name" value="S1_Tex"/>
    <property type="match status" value="1"/>
</dbReference>
<organism evidence="3 4">
    <name type="scientific">Strongylocentrotus purpuratus</name>
    <name type="common">Purple sea urchin</name>
    <dbReference type="NCBI Taxonomy" id="7668"/>
    <lineage>
        <taxon>Eukaryota</taxon>
        <taxon>Metazoa</taxon>
        <taxon>Echinodermata</taxon>
        <taxon>Eleutherozoa</taxon>
        <taxon>Echinozoa</taxon>
        <taxon>Echinoidea</taxon>
        <taxon>Euechinoidea</taxon>
        <taxon>Echinacea</taxon>
        <taxon>Camarodonta</taxon>
        <taxon>Echinidea</taxon>
        <taxon>Strongylocentrotidae</taxon>
        <taxon>Strongylocentrotus</taxon>
    </lineage>
</organism>
<feature type="domain" description="S1 motif" evidence="2">
    <location>
        <begin position="758"/>
        <end position="826"/>
    </location>
</feature>
<dbReference type="InterPro" id="IPR037027">
    <property type="entry name" value="YqgF/RNaseH-like_dom_sf"/>
</dbReference>
<feature type="region of interest" description="Disordered" evidence="1">
    <location>
        <begin position="636"/>
        <end position="667"/>
    </location>
</feature>
<dbReference type="Pfam" id="PF12836">
    <property type="entry name" value="HHH_3"/>
    <property type="match status" value="1"/>
</dbReference>
<dbReference type="AlphaFoldDB" id="A0A7M7PN33"/>
<dbReference type="Pfam" id="PF09371">
    <property type="entry name" value="Tex_N"/>
    <property type="match status" value="1"/>
</dbReference>
<dbReference type="FunFam" id="3.30.420.140:FF:000001">
    <property type="entry name" value="RNA-binding transcriptional accessory protein"/>
    <property type="match status" value="1"/>
</dbReference>
<dbReference type="InterPro" id="IPR012340">
    <property type="entry name" value="NA-bd_OB-fold"/>
</dbReference>
<dbReference type="Pfam" id="PF22706">
    <property type="entry name" value="Tex_central_region"/>
    <property type="match status" value="1"/>
</dbReference>
<dbReference type="InterPro" id="IPR010994">
    <property type="entry name" value="RuvA_2-like"/>
</dbReference>
<dbReference type="InterPro" id="IPR023323">
    <property type="entry name" value="Tex-like_dom_sf"/>
</dbReference>
<dbReference type="SUPFAM" id="SSF158832">
    <property type="entry name" value="Tex N-terminal region-like"/>
    <property type="match status" value="1"/>
</dbReference>
<dbReference type="Gene3D" id="3.30.420.140">
    <property type="entry name" value="YqgF/RNase H-like domain"/>
    <property type="match status" value="1"/>
</dbReference>
<dbReference type="Pfam" id="PF16921">
    <property type="entry name" value="Tex_YqgF"/>
    <property type="match status" value="1"/>
</dbReference>
<dbReference type="SUPFAM" id="SSF50249">
    <property type="entry name" value="Nucleic acid-binding proteins"/>
    <property type="match status" value="1"/>
</dbReference>
<dbReference type="InParanoid" id="A0A7M7PN33"/>
<evidence type="ECO:0000313" key="3">
    <source>
        <dbReference type="EnsemblMetazoa" id="XP_030854335"/>
    </source>
</evidence>
<dbReference type="InterPro" id="IPR003029">
    <property type="entry name" value="S1_domain"/>
</dbReference>
<dbReference type="EnsemblMetazoa" id="XM_030998475">
    <property type="protein sequence ID" value="XP_030854335"/>
    <property type="gene ID" value="LOC594780"/>
</dbReference>
<dbReference type="PANTHER" id="PTHR10724:SF10">
    <property type="entry name" value="S1 RNA-BINDING DOMAIN-CONTAINING PROTEIN 1"/>
    <property type="match status" value="1"/>
</dbReference>
<evidence type="ECO:0000313" key="4">
    <source>
        <dbReference type="Proteomes" id="UP000007110"/>
    </source>
</evidence>
<dbReference type="Proteomes" id="UP000007110">
    <property type="component" value="Unassembled WGS sequence"/>
</dbReference>
<dbReference type="InterPro" id="IPR050437">
    <property type="entry name" value="Ribos_protein_bS1-like"/>
</dbReference>
<dbReference type="GO" id="GO:0006412">
    <property type="term" value="P:translation"/>
    <property type="evidence" value="ECO:0000318"/>
    <property type="project" value="GO_Central"/>
</dbReference>
<dbReference type="InterPro" id="IPR012337">
    <property type="entry name" value="RNaseH-like_sf"/>
</dbReference>
<dbReference type="InterPro" id="IPR044146">
    <property type="entry name" value="S1_Tex"/>
</dbReference>
<feature type="compositionally biased region" description="Basic residues" evidence="1">
    <location>
        <begin position="638"/>
        <end position="654"/>
    </location>
</feature>
<proteinExistence type="predicted"/>
<dbReference type="InterPro" id="IPR018974">
    <property type="entry name" value="Tex-like_N"/>
</dbReference>
<dbReference type="Gene3D" id="2.40.50.140">
    <property type="entry name" value="Nucleic acid-binding proteins"/>
    <property type="match status" value="1"/>
</dbReference>
<protein>
    <recommendedName>
        <fullName evidence="2">S1 motif domain-containing protein</fullName>
    </recommendedName>
</protein>
<dbReference type="InterPro" id="IPR032639">
    <property type="entry name" value="Tex_YqgF"/>
</dbReference>
<dbReference type="GO" id="GO:0003735">
    <property type="term" value="F:structural constituent of ribosome"/>
    <property type="evidence" value="ECO:0000318"/>
    <property type="project" value="GO_Central"/>
</dbReference>
<dbReference type="SMART" id="SM00316">
    <property type="entry name" value="S1"/>
    <property type="match status" value="1"/>
</dbReference>
<dbReference type="PROSITE" id="PS50126">
    <property type="entry name" value="S1"/>
    <property type="match status" value="1"/>
</dbReference>
<dbReference type="PANTHER" id="PTHR10724">
    <property type="entry name" value="30S RIBOSOMAL PROTEIN S1"/>
    <property type="match status" value="1"/>
</dbReference>
<dbReference type="RefSeq" id="XP_030854335.1">
    <property type="nucleotide sequence ID" value="XM_030998475.1"/>
</dbReference>
<dbReference type="SMART" id="SM00732">
    <property type="entry name" value="YqgFc"/>
    <property type="match status" value="1"/>
</dbReference>
<dbReference type="GeneID" id="594780"/>
<dbReference type="KEGG" id="spu:594780"/>
<dbReference type="Gene3D" id="1.10.150.310">
    <property type="entry name" value="Tex RuvX-like domain-like"/>
    <property type="match status" value="1"/>
</dbReference>
<dbReference type="OMA" id="RWAWRTR"/>
<dbReference type="SUPFAM" id="SSF53098">
    <property type="entry name" value="Ribonuclease H-like"/>
    <property type="match status" value="1"/>
</dbReference>
<accession>A0A7M7PN33</accession>
<sequence length="831" mass="92747">MAKSRRRSLRISLTPCSLDVSSDEEDLNELSFYDGPPWHPPNVICDQLNESGIRSNGNPVQPRIVENVVKLLEEECTVPFIARYRKEQTGNMEAAVIREIKSSLEELKVVQEKTKSHLGKLGKEKKLTKELRESFCNSHSMIELEQLFAPFKAGSKTTLAERARRTGLEPAAEKLLGETAGLFNIQSFIHPDTEGCRTAAEVEKGVQHIIAEVVSKDKTTVDYLRSCVKDMKDQIFLSVSKAGQARKKTKKEQQVDYEKFQTYFDGKFSINTIKPHQVLAINRGEEFKALTVKVTLPDRLTKQFINWCKAKWCSHTQPNSYSSKIMCMAVDDAYNRLMSPMILREIRSTLNKTAEKASIEVFTQNLHRLLLTPPVKGRVILGVDPGFKNGCKLAMISATGEILTTSVSLMHTGNKYYERNKMIDLIQTFKCETIGIGNGTACRETEEFFSEVIRSGSLQPLHVQYCIVNEDGASIYSVSPEAEKEMPNLDPNIRSAVSIARRLQDPLAELVKIDPKHIGVGMYQHDVPERLLKAALGDVVEESVSFVGVDLNICSEVLLKWVSGISACLAKKIISHRQRFGAFINRQMLLDVKGLGPKTFKQCAGFVRINPTGGAEDTNLDEVIVISTSEDEVDVKPLKRKRAKTTAGPSKRRKKSDEQEPLDSTWIHPEAYEETRQLLKMAFASGRDIGSESIRGKLDNLIKSRGNASLAGSIGVGEPTLDLIINGLKQPTNYDIRVEFDKPLFKQNIMSIDQIIPGMQLTGRVTNAVHFGVFVDIGVKDKGLCHRSHMLHHILKGKVLGPGDKVEVVVISKRLTDSGKWNFSLRLVGVS</sequence>
<dbReference type="InterPro" id="IPR041692">
    <property type="entry name" value="HHH_9"/>
</dbReference>
<evidence type="ECO:0000256" key="1">
    <source>
        <dbReference type="SAM" id="MobiDB-lite"/>
    </source>
</evidence>
<dbReference type="InterPro" id="IPR023319">
    <property type="entry name" value="Tex-like_HTH_dom_sf"/>
</dbReference>